<accession>A0ABV3K014</accession>
<dbReference type="Gene3D" id="1.10.10.2120">
    <property type="match status" value="1"/>
</dbReference>
<keyword evidence="3" id="KW-1185">Reference proteome</keyword>
<dbReference type="InterPro" id="IPR047801">
    <property type="entry name" value="Peptidase_C45"/>
</dbReference>
<proteinExistence type="predicted"/>
<dbReference type="RefSeq" id="WP_109278048.1">
    <property type="nucleotide sequence ID" value="NZ_JBFAUK010000014.1"/>
</dbReference>
<protein>
    <submittedName>
        <fullName evidence="2">C45 family peptidase</fullName>
    </submittedName>
</protein>
<dbReference type="InterPro" id="IPR029055">
    <property type="entry name" value="Ntn_hydrolases_N"/>
</dbReference>
<dbReference type="InterPro" id="IPR005079">
    <property type="entry name" value="Peptidase_C45_hydrolase"/>
</dbReference>
<evidence type="ECO:0000313" key="2">
    <source>
        <dbReference type="EMBL" id="MEV5508429.1"/>
    </source>
</evidence>
<gene>
    <name evidence="2" type="ORF">AB0L16_18450</name>
</gene>
<feature type="domain" description="Peptidase C45 hydrolase" evidence="1">
    <location>
        <begin position="123"/>
        <end position="285"/>
    </location>
</feature>
<dbReference type="Pfam" id="PF03417">
    <property type="entry name" value="AAT"/>
    <property type="match status" value="1"/>
</dbReference>
<dbReference type="SUPFAM" id="SSF56235">
    <property type="entry name" value="N-terminal nucleophile aminohydrolases (Ntn hydrolases)"/>
    <property type="match status" value="1"/>
</dbReference>
<comment type="caution">
    <text evidence="2">The sequence shown here is derived from an EMBL/GenBank/DDBJ whole genome shotgun (WGS) entry which is preliminary data.</text>
</comment>
<evidence type="ECO:0000313" key="3">
    <source>
        <dbReference type="Proteomes" id="UP001552594"/>
    </source>
</evidence>
<name>A0ABV3K014_STRON</name>
<dbReference type="Proteomes" id="UP001552594">
    <property type="component" value="Unassembled WGS sequence"/>
</dbReference>
<organism evidence="2 3">
    <name type="scientific">Streptomyces orinoci</name>
    <name type="common">Streptoverticillium orinoci</name>
    <dbReference type="NCBI Taxonomy" id="67339"/>
    <lineage>
        <taxon>Bacteria</taxon>
        <taxon>Bacillati</taxon>
        <taxon>Actinomycetota</taxon>
        <taxon>Actinomycetes</taxon>
        <taxon>Kitasatosporales</taxon>
        <taxon>Streptomycetaceae</taxon>
        <taxon>Streptomyces</taxon>
    </lineage>
</organism>
<dbReference type="EMBL" id="JBFAUK010000014">
    <property type="protein sequence ID" value="MEV5508429.1"/>
    <property type="molecule type" value="Genomic_DNA"/>
</dbReference>
<evidence type="ECO:0000259" key="1">
    <source>
        <dbReference type="Pfam" id="PF03417"/>
    </source>
</evidence>
<dbReference type="PANTHER" id="PTHR34180:SF1">
    <property type="entry name" value="BETA-ALANYL-DOPAMINE_CARCININE HYDROLASE"/>
    <property type="match status" value="1"/>
</dbReference>
<dbReference type="PANTHER" id="PTHR34180">
    <property type="entry name" value="PEPTIDASE C45"/>
    <property type="match status" value="1"/>
</dbReference>
<dbReference type="InterPro" id="IPR047794">
    <property type="entry name" value="C45_proenzyme-like"/>
</dbReference>
<reference evidence="2 3" key="1">
    <citation type="submission" date="2024-06" db="EMBL/GenBank/DDBJ databases">
        <title>The Natural Products Discovery Center: Release of the First 8490 Sequenced Strains for Exploring Actinobacteria Biosynthetic Diversity.</title>
        <authorList>
            <person name="Kalkreuter E."/>
            <person name="Kautsar S.A."/>
            <person name="Yang D."/>
            <person name="Bader C.D."/>
            <person name="Teijaro C.N."/>
            <person name="Fluegel L."/>
            <person name="Davis C.M."/>
            <person name="Simpson J.R."/>
            <person name="Lauterbach L."/>
            <person name="Steele A.D."/>
            <person name="Gui C."/>
            <person name="Meng S."/>
            <person name="Li G."/>
            <person name="Viehrig K."/>
            <person name="Ye F."/>
            <person name="Su P."/>
            <person name="Kiefer A.F."/>
            <person name="Nichols A."/>
            <person name="Cepeda A.J."/>
            <person name="Yan W."/>
            <person name="Fan B."/>
            <person name="Jiang Y."/>
            <person name="Adhikari A."/>
            <person name="Zheng C.-J."/>
            <person name="Schuster L."/>
            <person name="Cowan T.M."/>
            <person name="Smanski M.J."/>
            <person name="Chevrette M.G."/>
            <person name="De Carvalho L.P.S."/>
            <person name="Shen B."/>
        </authorList>
    </citation>
    <scope>NUCLEOTIDE SEQUENCE [LARGE SCALE GENOMIC DNA]</scope>
    <source>
        <strain evidence="2 3">NPDC052347</strain>
    </source>
</reference>
<dbReference type="Gene3D" id="3.60.60.10">
    <property type="entry name" value="Penicillin V Acylase, Chain A"/>
    <property type="match status" value="1"/>
</dbReference>
<dbReference type="NCBIfam" id="NF040521">
    <property type="entry name" value="C45_proenzyme"/>
    <property type="match status" value="1"/>
</dbReference>
<sequence>MTAGRDIRFIRAGGDPFAIGHAHGEALATPLRGFLDDSLCRLNKVMQPPVSMDALLPTIAAYRAAVVAATPDLAEEVRGLAAGAGIGEDEAWLLQLRREIMGYRKVPTMGDCTTYARTGAAANGHPVLAQTIDLNGDLDDHISVLEIARTGSGRRSLVLSFAGLLGYLGINSDGLAIGLNLVLGGEWRPGLPPYLAIRHLLDSAGSVAEALEILRDLPLASSRTLMLCDPERAAWAEVLGDELRITEAGQAVHTNHFLHPDFAPSDEINVFARNSSLRRLKAGTAGLDGLRPEADPEEHFALLSRAPICVPDRGDIRSERTVAAVVMRPALGELHVRPGDPSLSRTRTFRLQRGRKTPMAVPTVRN</sequence>